<dbReference type="SUPFAM" id="SSF53597">
    <property type="entry name" value="Dihydrofolate reductase-like"/>
    <property type="match status" value="1"/>
</dbReference>
<gene>
    <name evidence="18" type="primary">ribD</name>
    <name evidence="18" type="ORF">H9819_03155</name>
</gene>
<feature type="active site" description="Proton donor" evidence="14">
    <location>
        <position position="53"/>
    </location>
</feature>
<keyword evidence="10 13" id="KW-0521">NADP</keyword>
<dbReference type="SUPFAM" id="SSF53927">
    <property type="entry name" value="Cytidine deaminase-like"/>
    <property type="match status" value="1"/>
</dbReference>
<feature type="binding site" evidence="15">
    <location>
        <position position="209"/>
    </location>
    <ligand>
        <name>substrate</name>
    </ligand>
</feature>
<accession>A0A9D2CVI5</accession>
<feature type="binding site" evidence="16">
    <location>
        <position position="51"/>
    </location>
    <ligand>
        <name>Zn(2+)</name>
        <dbReference type="ChEBI" id="CHEBI:29105"/>
        <note>catalytic</note>
    </ligand>
</feature>
<feature type="binding site" evidence="16">
    <location>
        <position position="87"/>
    </location>
    <ligand>
        <name>Zn(2+)</name>
        <dbReference type="ChEBI" id="CHEBI:29105"/>
        <note>catalytic</note>
    </ligand>
</feature>
<evidence type="ECO:0000256" key="3">
    <source>
        <dbReference type="ARBA" id="ARBA00004910"/>
    </source>
</evidence>
<sequence>MEENEKYMRRCIQLARNGLCQTAPNPMVGAVIVCDGRIIGEGYHVRCGEAHAEVNAIRSVTDPSLLRRSTLYVSLEPCSHYGKTPPCADLIIEKQIPRVVIGCRDPFPKVSGRGIQKLLDAGCEVTVGVLETECRQLLRRFITFHTLHRPYITLKWAQSADGFIDINRTGGAPAQLSDAYTLMLVHKRRAEHSAILVGTRTALLDNPSLTVRHWYGPSPVRITIDRLNTLPADLHLFDGHTRTLVFTETPHAEQPGVEYIQAYFNRPLLPQLLESLYQQNLQSLLVEGGANTLQTFIDAGLWDEAFVETAPECLHDGVAAPVLNRKKIACTEQHFGRFIRHYWAREDWL</sequence>
<feature type="binding site" evidence="15">
    <location>
        <position position="212"/>
    </location>
    <ligand>
        <name>substrate</name>
    </ligand>
</feature>
<evidence type="ECO:0000256" key="7">
    <source>
        <dbReference type="ARBA" id="ARBA00022723"/>
    </source>
</evidence>
<evidence type="ECO:0000313" key="18">
    <source>
        <dbReference type="EMBL" id="HIZ01235.1"/>
    </source>
</evidence>
<keyword evidence="6 13" id="KW-0686">Riboflavin biosynthesis</keyword>
<dbReference type="InterPro" id="IPR016192">
    <property type="entry name" value="APOBEC/CMP_deaminase_Zn-bd"/>
</dbReference>
<dbReference type="InterPro" id="IPR016193">
    <property type="entry name" value="Cytidine_deaminase-like"/>
</dbReference>
<comment type="similarity">
    <text evidence="4 13">In the N-terminal section; belongs to the cytidine and deoxycytidylate deaminase family.</text>
</comment>
<comment type="catalytic activity">
    <reaction evidence="13">
        <text>5-amino-6-(5-phospho-D-ribitylamino)uracil + NADP(+) = 5-amino-6-(5-phospho-D-ribosylamino)uracil + NADPH + H(+)</text>
        <dbReference type="Rhea" id="RHEA:17845"/>
        <dbReference type="ChEBI" id="CHEBI:15378"/>
        <dbReference type="ChEBI" id="CHEBI:57783"/>
        <dbReference type="ChEBI" id="CHEBI:58349"/>
        <dbReference type="ChEBI" id="CHEBI:58421"/>
        <dbReference type="ChEBI" id="CHEBI:58453"/>
        <dbReference type="EC" id="1.1.1.193"/>
    </reaction>
</comment>
<evidence type="ECO:0000256" key="11">
    <source>
        <dbReference type="ARBA" id="ARBA00023002"/>
    </source>
</evidence>
<comment type="caution">
    <text evidence="18">The sequence shown here is derived from an EMBL/GenBank/DDBJ whole genome shotgun (WGS) entry which is preliminary data.</text>
</comment>
<feature type="binding site" evidence="15">
    <location>
        <position position="189"/>
    </location>
    <ligand>
        <name>substrate</name>
    </ligand>
</feature>
<evidence type="ECO:0000256" key="6">
    <source>
        <dbReference type="ARBA" id="ARBA00022619"/>
    </source>
</evidence>
<proteinExistence type="inferred from homology"/>
<dbReference type="Proteomes" id="UP000824023">
    <property type="component" value="Unassembled WGS sequence"/>
</dbReference>
<keyword evidence="7 13" id="KW-0479">Metal-binding</keyword>
<evidence type="ECO:0000256" key="16">
    <source>
        <dbReference type="PIRSR" id="PIRSR006769-3"/>
    </source>
</evidence>
<reference evidence="18" key="1">
    <citation type="journal article" date="2021" name="PeerJ">
        <title>Extensive microbial diversity within the chicken gut microbiome revealed by metagenomics and culture.</title>
        <authorList>
            <person name="Gilroy R."/>
            <person name="Ravi A."/>
            <person name="Getino M."/>
            <person name="Pursley I."/>
            <person name="Horton D.L."/>
            <person name="Alikhan N.F."/>
            <person name="Baker D."/>
            <person name="Gharbi K."/>
            <person name="Hall N."/>
            <person name="Watson M."/>
            <person name="Adriaenssens E.M."/>
            <person name="Foster-Nyarko E."/>
            <person name="Jarju S."/>
            <person name="Secka A."/>
            <person name="Antonio M."/>
            <person name="Oren A."/>
            <person name="Chaudhuri R.R."/>
            <person name="La Ragione R."/>
            <person name="Hildebrand F."/>
            <person name="Pallen M.J."/>
        </authorList>
    </citation>
    <scope>NUCLEOTIDE SEQUENCE</scope>
    <source>
        <strain evidence="18">ChiHjej12B11-24981</strain>
    </source>
</reference>
<dbReference type="InterPro" id="IPR004794">
    <property type="entry name" value="Eubact_RibD"/>
</dbReference>
<dbReference type="PANTHER" id="PTHR38011">
    <property type="entry name" value="DIHYDROFOLATE REDUCTASE FAMILY PROTEIN (AFU_ORTHOLOGUE AFUA_8G06820)"/>
    <property type="match status" value="1"/>
</dbReference>
<dbReference type="PIRSF" id="PIRSF006769">
    <property type="entry name" value="RibD"/>
    <property type="match status" value="1"/>
</dbReference>
<keyword evidence="8 13" id="KW-0378">Hydrolase</keyword>
<dbReference type="PROSITE" id="PS51747">
    <property type="entry name" value="CYT_DCMP_DEAMINASES_2"/>
    <property type="match status" value="1"/>
</dbReference>
<dbReference type="FunFam" id="3.40.140.10:FF:000025">
    <property type="entry name" value="Riboflavin biosynthesis protein RibD"/>
    <property type="match status" value="1"/>
</dbReference>
<dbReference type="PROSITE" id="PS00903">
    <property type="entry name" value="CYT_DCMP_DEAMINASES_1"/>
    <property type="match status" value="1"/>
</dbReference>
<evidence type="ECO:0000256" key="10">
    <source>
        <dbReference type="ARBA" id="ARBA00022857"/>
    </source>
</evidence>
<evidence type="ECO:0000256" key="9">
    <source>
        <dbReference type="ARBA" id="ARBA00022833"/>
    </source>
</evidence>
<keyword evidence="9 13" id="KW-0862">Zinc</keyword>
<dbReference type="Pfam" id="PF01872">
    <property type="entry name" value="RibD_C"/>
    <property type="match status" value="1"/>
</dbReference>
<organism evidence="18 19">
    <name type="scientific">Candidatus Bacteroides merdipullorum</name>
    <dbReference type="NCBI Taxonomy" id="2838474"/>
    <lineage>
        <taxon>Bacteria</taxon>
        <taxon>Pseudomonadati</taxon>
        <taxon>Bacteroidota</taxon>
        <taxon>Bacteroidia</taxon>
        <taxon>Bacteroidales</taxon>
        <taxon>Bacteroidaceae</taxon>
        <taxon>Bacteroides</taxon>
    </lineage>
</organism>
<dbReference type="CDD" id="cd01284">
    <property type="entry name" value="Riboflavin_deaminase-reductase"/>
    <property type="match status" value="1"/>
</dbReference>
<comment type="pathway">
    <text evidence="2 13">Cofactor biosynthesis; riboflavin biosynthesis; 5-amino-6-(D-ribitylamino)uracil from GTP: step 2/4.</text>
</comment>
<feature type="binding site" evidence="15">
    <location>
        <position position="205"/>
    </location>
    <ligand>
        <name>NADP(+)</name>
        <dbReference type="ChEBI" id="CHEBI:58349"/>
    </ligand>
</feature>
<dbReference type="EC" id="1.1.1.193" evidence="13"/>
<dbReference type="AlphaFoldDB" id="A0A9D2CVI5"/>
<feature type="binding site" evidence="15">
    <location>
        <position position="201"/>
    </location>
    <ligand>
        <name>NADP(+)</name>
        <dbReference type="ChEBI" id="CHEBI:58349"/>
    </ligand>
</feature>
<feature type="binding site" evidence="15">
    <location>
        <position position="157"/>
    </location>
    <ligand>
        <name>NADP(+)</name>
        <dbReference type="ChEBI" id="CHEBI:58349"/>
    </ligand>
</feature>
<evidence type="ECO:0000256" key="4">
    <source>
        <dbReference type="ARBA" id="ARBA00005259"/>
    </source>
</evidence>
<name>A0A9D2CVI5_9BACE</name>
<dbReference type="InterPro" id="IPR050765">
    <property type="entry name" value="Riboflavin_Biosynth_HTPR"/>
</dbReference>
<feature type="binding site" evidence="15">
    <location>
        <position position="287"/>
    </location>
    <ligand>
        <name>substrate</name>
    </ligand>
</feature>
<comment type="similarity">
    <text evidence="5 13">In the C-terminal section; belongs to the HTP reductase family.</text>
</comment>
<dbReference type="EMBL" id="DXCK01000046">
    <property type="protein sequence ID" value="HIZ01235.1"/>
    <property type="molecule type" value="Genomic_DNA"/>
</dbReference>
<comment type="catalytic activity">
    <reaction evidence="13">
        <text>2,5-diamino-6-hydroxy-4-(5-phosphoribosylamino)-pyrimidine + H2O + H(+) = 5-amino-6-(5-phospho-D-ribosylamino)uracil + NH4(+)</text>
        <dbReference type="Rhea" id="RHEA:21868"/>
        <dbReference type="ChEBI" id="CHEBI:15377"/>
        <dbReference type="ChEBI" id="CHEBI:15378"/>
        <dbReference type="ChEBI" id="CHEBI:28938"/>
        <dbReference type="ChEBI" id="CHEBI:58453"/>
        <dbReference type="ChEBI" id="CHEBI:58614"/>
        <dbReference type="EC" id="3.5.4.26"/>
    </reaction>
</comment>
<dbReference type="GO" id="GO:0008835">
    <property type="term" value="F:diaminohydroxyphosphoribosylaminopyrimidine deaminase activity"/>
    <property type="evidence" value="ECO:0007669"/>
    <property type="project" value="UniProtKB-EC"/>
</dbReference>
<dbReference type="InterPro" id="IPR024072">
    <property type="entry name" value="DHFR-like_dom_sf"/>
</dbReference>
<evidence type="ECO:0000256" key="12">
    <source>
        <dbReference type="ARBA" id="ARBA00023268"/>
    </source>
</evidence>
<comment type="cofactor">
    <cofactor evidence="13 16">
        <name>Zn(2+)</name>
        <dbReference type="ChEBI" id="CHEBI:29105"/>
    </cofactor>
    <text evidence="13 16">Binds 1 zinc ion.</text>
</comment>
<comment type="function">
    <text evidence="1 13">Converts 2,5-diamino-6-(ribosylamino)-4(3h)-pyrimidinone 5'-phosphate into 5-amino-6-(ribosylamino)-2,4(1h,3h)-pyrimidinedione 5'-phosphate.</text>
</comment>
<evidence type="ECO:0000259" key="17">
    <source>
        <dbReference type="PROSITE" id="PS51747"/>
    </source>
</evidence>
<dbReference type="EC" id="3.5.4.26" evidence="13"/>
<dbReference type="Pfam" id="PF00383">
    <property type="entry name" value="dCMP_cyt_deam_1"/>
    <property type="match status" value="1"/>
</dbReference>
<feature type="binding site" evidence="16">
    <location>
        <position position="78"/>
    </location>
    <ligand>
        <name>Zn(2+)</name>
        <dbReference type="ChEBI" id="CHEBI:29105"/>
        <note>catalytic</note>
    </ligand>
</feature>
<keyword evidence="12" id="KW-0511">Multifunctional enzyme</keyword>
<evidence type="ECO:0000256" key="2">
    <source>
        <dbReference type="ARBA" id="ARBA00004882"/>
    </source>
</evidence>
<dbReference type="GO" id="GO:0008270">
    <property type="term" value="F:zinc ion binding"/>
    <property type="evidence" value="ECO:0007669"/>
    <property type="project" value="InterPro"/>
</dbReference>
<evidence type="ECO:0000256" key="1">
    <source>
        <dbReference type="ARBA" id="ARBA00002151"/>
    </source>
</evidence>
<dbReference type="PANTHER" id="PTHR38011:SF7">
    <property type="entry name" value="2,5-DIAMINO-6-RIBOSYLAMINO-4(3H)-PYRIMIDINONE 5'-PHOSPHATE REDUCTASE"/>
    <property type="match status" value="1"/>
</dbReference>
<protein>
    <recommendedName>
        <fullName evidence="13">Riboflavin biosynthesis protein RibD</fullName>
    </recommendedName>
    <domain>
        <recommendedName>
            <fullName evidence="13">Diaminohydroxyphosphoribosylaminopyrimidine deaminase</fullName>
            <shortName evidence="13">DRAP deaminase</shortName>
            <ecNumber evidence="13">3.5.4.26</ecNumber>
        </recommendedName>
        <alternativeName>
            <fullName evidence="13">Riboflavin-specific deaminase</fullName>
        </alternativeName>
    </domain>
    <domain>
        <recommendedName>
            <fullName evidence="13">5-amino-6-(5-phosphoribosylamino)uracil reductase</fullName>
            <ecNumber evidence="13">1.1.1.193</ecNumber>
        </recommendedName>
        <alternativeName>
            <fullName evidence="13">HTP reductase</fullName>
        </alternativeName>
    </domain>
</protein>
<evidence type="ECO:0000313" key="19">
    <source>
        <dbReference type="Proteomes" id="UP000824023"/>
    </source>
</evidence>
<dbReference type="NCBIfam" id="TIGR00326">
    <property type="entry name" value="eubact_ribD"/>
    <property type="match status" value="1"/>
</dbReference>
<evidence type="ECO:0000256" key="13">
    <source>
        <dbReference type="PIRNR" id="PIRNR006769"/>
    </source>
</evidence>
<keyword evidence="11 13" id="KW-0560">Oxidoreductase</keyword>
<dbReference type="GO" id="GO:0009231">
    <property type="term" value="P:riboflavin biosynthetic process"/>
    <property type="evidence" value="ECO:0007669"/>
    <property type="project" value="UniProtKB-KW"/>
</dbReference>
<dbReference type="Gene3D" id="3.40.430.10">
    <property type="entry name" value="Dihydrofolate Reductase, subunit A"/>
    <property type="match status" value="1"/>
</dbReference>
<reference evidence="18" key="2">
    <citation type="submission" date="2021-04" db="EMBL/GenBank/DDBJ databases">
        <authorList>
            <person name="Gilroy R."/>
        </authorList>
    </citation>
    <scope>NUCLEOTIDE SEQUENCE</scope>
    <source>
        <strain evidence="18">ChiHjej12B11-24981</strain>
    </source>
</reference>
<feature type="domain" description="CMP/dCMP-type deaminase" evidence="17">
    <location>
        <begin position="2"/>
        <end position="126"/>
    </location>
</feature>
<dbReference type="Gene3D" id="3.40.140.10">
    <property type="entry name" value="Cytidine Deaminase, domain 2"/>
    <property type="match status" value="1"/>
</dbReference>
<dbReference type="InterPro" id="IPR002125">
    <property type="entry name" value="CMP_dCMP_dom"/>
</dbReference>
<comment type="pathway">
    <text evidence="3 13">Cofactor biosynthesis; riboflavin biosynthesis; 5-amino-6-(D-ribitylamino)uracil from GTP: step 3/4.</text>
</comment>
<dbReference type="GO" id="GO:0008703">
    <property type="term" value="F:5-amino-6-(5-phosphoribosylamino)uracil reductase activity"/>
    <property type="evidence" value="ECO:0007669"/>
    <property type="project" value="UniProtKB-EC"/>
</dbReference>
<evidence type="ECO:0000256" key="15">
    <source>
        <dbReference type="PIRSR" id="PIRSR006769-2"/>
    </source>
</evidence>
<evidence type="ECO:0000256" key="8">
    <source>
        <dbReference type="ARBA" id="ARBA00022801"/>
    </source>
</evidence>
<evidence type="ECO:0000256" key="14">
    <source>
        <dbReference type="PIRSR" id="PIRSR006769-1"/>
    </source>
</evidence>
<dbReference type="InterPro" id="IPR002734">
    <property type="entry name" value="RibDG_C"/>
</dbReference>
<evidence type="ECO:0000256" key="5">
    <source>
        <dbReference type="ARBA" id="ARBA00007417"/>
    </source>
</evidence>